<dbReference type="Proteomes" id="UP000434850">
    <property type="component" value="Unassembled WGS sequence"/>
</dbReference>
<name>A0A6I4IHT6_9SPHI</name>
<evidence type="ECO:0000313" key="2">
    <source>
        <dbReference type="Proteomes" id="UP000434850"/>
    </source>
</evidence>
<dbReference type="RefSeq" id="WP_157543227.1">
    <property type="nucleotide sequence ID" value="NZ_WQLA01000007.1"/>
</dbReference>
<dbReference type="AlphaFoldDB" id="A0A6I4IHT6"/>
<accession>A0A6I4IHT6</accession>
<sequence>MKTLNTKTQVLLKTIDVELKKLLSQDLAAYRLSQLKNKGINQGNKQAA</sequence>
<dbReference type="EMBL" id="WQLA01000007">
    <property type="protein sequence ID" value="MVN92919.1"/>
    <property type="molecule type" value="Genomic_DNA"/>
</dbReference>
<evidence type="ECO:0000313" key="1">
    <source>
        <dbReference type="EMBL" id="MVN92919.1"/>
    </source>
</evidence>
<comment type="caution">
    <text evidence="1">The sequence shown here is derived from an EMBL/GenBank/DDBJ whole genome shotgun (WGS) entry which is preliminary data.</text>
</comment>
<organism evidence="1 2">
    <name type="scientific">Mucilaginibacter aquatilis</name>
    <dbReference type="NCBI Taxonomy" id="1517760"/>
    <lineage>
        <taxon>Bacteria</taxon>
        <taxon>Pseudomonadati</taxon>
        <taxon>Bacteroidota</taxon>
        <taxon>Sphingobacteriia</taxon>
        <taxon>Sphingobacteriales</taxon>
        <taxon>Sphingobacteriaceae</taxon>
        <taxon>Mucilaginibacter</taxon>
    </lineage>
</organism>
<protein>
    <submittedName>
        <fullName evidence="1">Uncharacterized protein</fullName>
    </submittedName>
</protein>
<gene>
    <name evidence="1" type="ORF">GO816_17430</name>
</gene>
<keyword evidence="2" id="KW-1185">Reference proteome</keyword>
<proteinExistence type="predicted"/>
<reference evidence="1 2" key="1">
    <citation type="submission" date="2019-12" db="EMBL/GenBank/DDBJ databases">
        <title>Mucilaginibacter sp. HME9299 genome sequencing and assembly.</title>
        <authorList>
            <person name="Kang H."/>
            <person name="Kim H."/>
            <person name="Joh K."/>
        </authorList>
    </citation>
    <scope>NUCLEOTIDE SEQUENCE [LARGE SCALE GENOMIC DNA]</scope>
    <source>
        <strain evidence="1 2">HME9299</strain>
    </source>
</reference>